<gene>
    <name evidence="2" type="ORF">GCM10011339_20300</name>
</gene>
<sequence length="433" mass="47702">MLAACTILSVVACGDDEPSPDFKALSIGAFVSQDPNFDVIADAVALTTWKDSLDQGGPYTMLLPSNKALSDENIESVDDLSIDEWQRLLDYHIVPTALTSEQLVGTVQESLLPGYYWLVNKNENEIDVNGETKMLSGDIELKNGMVHILEGLLEPQALTVTFMAQNRGFNIFVKGLLQSGLEQVLENKEQNFTLFAPTDEAFETYFQTNEISEEDWLDFSRLDDFMKYFVLENSLDSTQLTAGYRITLTGDTLYVSNQDGEIWLNGIGSLQEKDIQGGNGLIHGIDRVITAPEQSLATVVSENTQGNGYAEFKAALIYAQLLSTLEESMPMTIFAPDNEAFTDWYEKLGVAGYYEVDETLLRQTLLYHIAVGRHFTQDFGNGQVLSSRLSGASIEIDTEAGSINGASLDSNYINKLGTNGIIHGVQAVFELPS</sequence>
<dbReference type="InterPro" id="IPR036378">
    <property type="entry name" value="FAS1_dom_sf"/>
</dbReference>
<comment type="caution">
    <text evidence="2">The sequence shown here is derived from an EMBL/GenBank/DDBJ whole genome shotgun (WGS) entry which is preliminary data.</text>
</comment>
<evidence type="ECO:0000259" key="1">
    <source>
        <dbReference type="PROSITE" id="PS50213"/>
    </source>
</evidence>
<dbReference type="PANTHER" id="PTHR10900:SF77">
    <property type="entry name" value="FI19380P1"/>
    <property type="match status" value="1"/>
</dbReference>
<protein>
    <recommendedName>
        <fullName evidence="1">FAS1 domain-containing protein</fullName>
    </recommendedName>
</protein>
<feature type="domain" description="FAS1" evidence="1">
    <location>
        <begin position="296"/>
        <end position="429"/>
    </location>
</feature>
<organism evidence="2 3">
    <name type="scientific">Echinicola rosea</name>
    <dbReference type="NCBI Taxonomy" id="1807691"/>
    <lineage>
        <taxon>Bacteria</taxon>
        <taxon>Pseudomonadati</taxon>
        <taxon>Bacteroidota</taxon>
        <taxon>Cytophagia</taxon>
        <taxon>Cytophagales</taxon>
        <taxon>Cyclobacteriaceae</taxon>
        <taxon>Echinicola</taxon>
    </lineage>
</organism>
<dbReference type="EMBL" id="BMIU01000009">
    <property type="protein sequence ID" value="GGF32017.1"/>
    <property type="molecule type" value="Genomic_DNA"/>
</dbReference>
<proteinExistence type="predicted"/>
<dbReference type="Gene3D" id="2.30.180.10">
    <property type="entry name" value="FAS1 domain"/>
    <property type="match status" value="3"/>
</dbReference>
<dbReference type="Pfam" id="PF02469">
    <property type="entry name" value="Fasciclin"/>
    <property type="match status" value="3"/>
</dbReference>
<dbReference type="InterPro" id="IPR050904">
    <property type="entry name" value="Adhesion/Biosynth-related"/>
</dbReference>
<accession>A0ABQ1V237</accession>
<evidence type="ECO:0000313" key="2">
    <source>
        <dbReference type="EMBL" id="GGF32017.1"/>
    </source>
</evidence>
<reference evidence="3" key="1">
    <citation type="journal article" date="2019" name="Int. J. Syst. Evol. Microbiol.">
        <title>The Global Catalogue of Microorganisms (GCM) 10K type strain sequencing project: providing services to taxonomists for standard genome sequencing and annotation.</title>
        <authorList>
            <consortium name="The Broad Institute Genomics Platform"/>
            <consortium name="The Broad Institute Genome Sequencing Center for Infectious Disease"/>
            <person name="Wu L."/>
            <person name="Ma J."/>
        </authorList>
    </citation>
    <scope>NUCLEOTIDE SEQUENCE [LARGE SCALE GENOMIC DNA]</scope>
    <source>
        <strain evidence="3">CGMCC 1.15407</strain>
    </source>
</reference>
<dbReference type="PROSITE" id="PS50213">
    <property type="entry name" value="FAS1"/>
    <property type="match status" value="3"/>
</dbReference>
<dbReference type="SMART" id="SM00554">
    <property type="entry name" value="FAS1"/>
    <property type="match status" value="3"/>
</dbReference>
<keyword evidence="3" id="KW-1185">Reference proteome</keyword>
<dbReference type="SUPFAM" id="SSF82153">
    <property type="entry name" value="FAS1 domain"/>
    <property type="match status" value="3"/>
</dbReference>
<name>A0ABQ1V237_9BACT</name>
<feature type="domain" description="FAS1" evidence="1">
    <location>
        <begin position="24"/>
        <end position="153"/>
    </location>
</feature>
<dbReference type="InterPro" id="IPR000782">
    <property type="entry name" value="FAS1_domain"/>
</dbReference>
<dbReference type="Proteomes" id="UP000647339">
    <property type="component" value="Unassembled WGS sequence"/>
</dbReference>
<dbReference type="PANTHER" id="PTHR10900">
    <property type="entry name" value="PERIOSTIN-RELATED"/>
    <property type="match status" value="1"/>
</dbReference>
<feature type="domain" description="FAS1" evidence="1">
    <location>
        <begin position="156"/>
        <end position="289"/>
    </location>
</feature>
<evidence type="ECO:0000313" key="3">
    <source>
        <dbReference type="Proteomes" id="UP000647339"/>
    </source>
</evidence>